<feature type="region of interest" description="Disordered" evidence="7">
    <location>
        <begin position="519"/>
        <end position="590"/>
    </location>
</feature>
<feature type="compositionally biased region" description="Basic and acidic residues" evidence="7">
    <location>
        <begin position="554"/>
        <end position="583"/>
    </location>
</feature>
<dbReference type="GO" id="GO:0016020">
    <property type="term" value="C:membrane"/>
    <property type="evidence" value="ECO:0007669"/>
    <property type="project" value="UniProtKB-SubCell"/>
</dbReference>
<keyword evidence="11" id="KW-1185">Reference proteome</keyword>
<keyword evidence="4 8" id="KW-1133">Transmembrane helix</keyword>
<feature type="domain" description="Major facilitator superfamily (MFS) profile" evidence="9">
    <location>
        <begin position="31"/>
        <end position="459"/>
    </location>
</feature>
<proteinExistence type="inferred from homology"/>
<keyword evidence="3 8" id="KW-0812">Transmembrane</keyword>
<evidence type="ECO:0000259" key="9">
    <source>
        <dbReference type="PROSITE" id="PS50850"/>
    </source>
</evidence>
<accession>A0A2H6KB18</accession>
<dbReference type="GO" id="GO:0022857">
    <property type="term" value="F:transmembrane transporter activity"/>
    <property type="evidence" value="ECO:0007669"/>
    <property type="project" value="InterPro"/>
</dbReference>
<keyword evidence="2" id="KW-0813">Transport</keyword>
<feature type="transmembrane region" description="Helical" evidence="8">
    <location>
        <begin position="434"/>
        <end position="455"/>
    </location>
</feature>
<reference evidence="10 11" key="1">
    <citation type="journal article" date="2017" name="BMC Genomics">
        <title>Whole-genome assembly of Babesia ovata and comparative genomics between closely related pathogens.</title>
        <authorList>
            <person name="Yamagishi J."/>
            <person name="Asada M."/>
            <person name="Hakimi H."/>
            <person name="Tanaka T.Q."/>
            <person name="Sugimoto C."/>
            <person name="Kawazu S."/>
        </authorList>
    </citation>
    <scope>NUCLEOTIDE SEQUENCE [LARGE SCALE GENOMIC DNA]</scope>
    <source>
        <strain evidence="10 11">Miyake</strain>
    </source>
</reference>
<evidence type="ECO:0000256" key="5">
    <source>
        <dbReference type="ARBA" id="ARBA00023136"/>
    </source>
</evidence>
<gene>
    <name evidence="10" type="ORF">BOVATA_016800</name>
</gene>
<dbReference type="PANTHER" id="PTHR23505">
    <property type="entry name" value="SPINSTER"/>
    <property type="match status" value="1"/>
</dbReference>
<feature type="transmembrane region" description="Helical" evidence="8">
    <location>
        <begin position="380"/>
        <end position="400"/>
    </location>
</feature>
<dbReference type="Gene3D" id="1.20.1250.20">
    <property type="entry name" value="MFS general substrate transporter like domains"/>
    <property type="match status" value="2"/>
</dbReference>
<dbReference type="EMBL" id="BDSA01000002">
    <property type="protein sequence ID" value="GBE60187.1"/>
    <property type="molecule type" value="Genomic_DNA"/>
</dbReference>
<feature type="transmembrane region" description="Helical" evidence="8">
    <location>
        <begin position="340"/>
        <end position="360"/>
    </location>
</feature>
<dbReference type="PANTHER" id="PTHR23505:SF52">
    <property type="entry name" value="MAJOR FACILITATOR SUPERFAMILY PROTEIN"/>
    <property type="match status" value="1"/>
</dbReference>
<evidence type="ECO:0000256" key="1">
    <source>
        <dbReference type="ARBA" id="ARBA00004141"/>
    </source>
</evidence>
<feature type="compositionally biased region" description="Acidic residues" evidence="7">
    <location>
        <begin position="519"/>
        <end position="528"/>
    </location>
</feature>
<dbReference type="VEuPathDB" id="PiroplasmaDB:BOVATA_016800"/>
<feature type="transmembrane region" description="Helical" evidence="8">
    <location>
        <begin position="94"/>
        <end position="113"/>
    </location>
</feature>
<feature type="transmembrane region" description="Helical" evidence="8">
    <location>
        <begin position="312"/>
        <end position="334"/>
    </location>
</feature>
<comment type="subcellular location">
    <subcellularLocation>
        <location evidence="1">Membrane</location>
        <topology evidence="1">Multi-pass membrane protein</topology>
    </subcellularLocation>
</comment>
<evidence type="ECO:0000256" key="6">
    <source>
        <dbReference type="ARBA" id="ARBA00024338"/>
    </source>
</evidence>
<name>A0A2H6KB18_9APIC</name>
<evidence type="ECO:0000313" key="11">
    <source>
        <dbReference type="Proteomes" id="UP000236319"/>
    </source>
</evidence>
<dbReference type="InterPro" id="IPR036259">
    <property type="entry name" value="MFS_trans_sf"/>
</dbReference>
<protein>
    <submittedName>
        <fullName evidence="10">Major facilitator superfamily member protein</fullName>
    </submittedName>
</protein>
<dbReference type="Pfam" id="PF07690">
    <property type="entry name" value="MFS_1"/>
    <property type="match status" value="1"/>
</dbReference>
<dbReference type="PROSITE" id="PS50850">
    <property type="entry name" value="MFS"/>
    <property type="match status" value="1"/>
</dbReference>
<feature type="transmembrane region" description="Helical" evidence="8">
    <location>
        <begin position="67"/>
        <end position="88"/>
    </location>
</feature>
<dbReference type="InterPro" id="IPR020846">
    <property type="entry name" value="MFS_dom"/>
</dbReference>
<evidence type="ECO:0000256" key="4">
    <source>
        <dbReference type="ARBA" id="ARBA00022989"/>
    </source>
</evidence>
<sequence length="590" mass="64905">MSEGQATDSVEDAKSADPTVPKHTVNYGAFGEILYHLVSFTEGYEQQVLYMCVRTFESSLGFSKTQLSMLVTVSIMSRMFCSLIWGLLADAFESNLVMAAGLLFMGIASILLSSTSHYHAILFLRFLHGAAFGCIYPVQQKIVAESEEEEDNSGVFTRLHALNCIGRMLCAVITTEAAQNVLLGYVGWRVSYIVLGYVWISVGIAIIFGMKSEEYLSSPYQSVQNFKDRLSGAVGAVFTSGTAFLSIFTMLVAEAPMCTLPHMITYLEYLGVSDLKAGIAIAVTTIGGAAGSAAGGIVIEKIAKLVSDHGELIAGIVVMVVRLVVCLLFFMSPAPSGRLLWYHYVEFAIVGATLVTVGGVDRPIMKKAIEDQYQASASALIQCISGISISVSFVEIFGYLSEKVHGYVPSKESLESMDDSVKDGNTEALRKTTMYIIVIGTLLNIACYIALIFIYPKERPSIVKKNEEWREARAEKLKEIRERAREKETAVDVVVVMPPESPKYPMEEPVEVVPEEEEHELPVEEEVPVLEASAGEAGSPRRVDVNERVSTVTRSDKEGGFMSEREEEARSERLRQLEEERTSKMRGKHS</sequence>
<dbReference type="InterPro" id="IPR044770">
    <property type="entry name" value="MFS_spinster-like"/>
</dbReference>
<feature type="transmembrane region" description="Helical" evidence="8">
    <location>
        <begin position="230"/>
        <end position="253"/>
    </location>
</feature>
<keyword evidence="5 8" id="KW-0472">Membrane</keyword>
<comment type="caution">
    <text evidence="10">The sequence shown here is derived from an EMBL/GenBank/DDBJ whole genome shotgun (WGS) entry which is preliminary data.</text>
</comment>
<dbReference type="AlphaFoldDB" id="A0A2H6KB18"/>
<comment type="similarity">
    <text evidence="6">Belongs to the major facilitator superfamily. Spinster (TC 2.A.1.49) family.</text>
</comment>
<evidence type="ECO:0000256" key="7">
    <source>
        <dbReference type="SAM" id="MobiDB-lite"/>
    </source>
</evidence>
<dbReference type="SUPFAM" id="SSF103473">
    <property type="entry name" value="MFS general substrate transporter"/>
    <property type="match status" value="1"/>
</dbReference>
<dbReference type="RefSeq" id="XP_028866430.1">
    <property type="nucleotide sequence ID" value="XM_029010597.1"/>
</dbReference>
<feature type="transmembrane region" description="Helical" evidence="8">
    <location>
        <begin position="277"/>
        <end position="300"/>
    </location>
</feature>
<evidence type="ECO:0000313" key="10">
    <source>
        <dbReference type="EMBL" id="GBE60187.1"/>
    </source>
</evidence>
<evidence type="ECO:0000256" key="8">
    <source>
        <dbReference type="SAM" id="Phobius"/>
    </source>
</evidence>
<evidence type="ECO:0000256" key="2">
    <source>
        <dbReference type="ARBA" id="ARBA00022448"/>
    </source>
</evidence>
<dbReference type="CDD" id="cd06174">
    <property type="entry name" value="MFS"/>
    <property type="match status" value="1"/>
</dbReference>
<organism evidence="10 11">
    <name type="scientific">Babesia ovata</name>
    <dbReference type="NCBI Taxonomy" id="189622"/>
    <lineage>
        <taxon>Eukaryota</taxon>
        <taxon>Sar</taxon>
        <taxon>Alveolata</taxon>
        <taxon>Apicomplexa</taxon>
        <taxon>Aconoidasida</taxon>
        <taxon>Piroplasmida</taxon>
        <taxon>Babesiidae</taxon>
        <taxon>Babesia</taxon>
    </lineage>
</organism>
<dbReference type="InterPro" id="IPR011701">
    <property type="entry name" value="MFS"/>
</dbReference>
<evidence type="ECO:0000256" key="3">
    <source>
        <dbReference type="ARBA" id="ARBA00022692"/>
    </source>
</evidence>
<feature type="transmembrane region" description="Helical" evidence="8">
    <location>
        <begin position="190"/>
        <end position="209"/>
    </location>
</feature>
<dbReference type="GeneID" id="39873957"/>
<dbReference type="OrthoDB" id="440755at2759"/>
<dbReference type="Proteomes" id="UP000236319">
    <property type="component" value="Unassembled WGS sequence"/>
</dbReference>